<feature type="compositionally biased region" description="Basic residues" evidence="1">
    <location>
        <begin position="94"/>
        <end position="103"/>
    </location>
</feature>
<accession>B9TJV3</accession>
<feature type="compositionally biased region" description="Basic and acidic residues" evidence="1">
    <location>
        <begin position="117"/>
        <end position="130"/>
    </location>
</feature>
<sequence length="181" mass="19652">SFSGEPRAALATGTSLSQNGWIALPDAVAEASGETNPADVGHQQQSCPAIASREHHDGRRDEHPQHQNFRKRPAAQVPGEEQPGPQRVGCQLHRVQRQRRPRIARSALHAPGGDGHQQIERGPRRAEQPRGRRPGWTVELQVEVCRLRGGVRADGGKDERQHQPAGEGGQLQRPVGSGSVC</sequence>
<keyword evidence="3" id="KW-1185">Reference proteome</keyword>
<protein>
    <submittedName>
        <fullName evidence="2">Uncharacterized protein</fullName>
    </submittedName>
</protein>
<dbReference type="InParanoid" id="B9TJV3"/>
<feature type="non-terminal residue" evidence="2">
    <location>
        <position position="1"/>
    </location>
</feature>
<evidence type="ECO:0000313" key="3">
    <source>
        <dbReference type="Proteomes" id="UP000008311"/>
    </source>
</evidence>
<evidence type="ECO:0000256" key="1">
    <source>
        <dbReference type="SAM" id="MobiDB-lite"/>
    </source>
</evidence>
<gene>
    <name evidence="2" type="ORF">RCOM_1785100</name>
</gene>
<organism evidence="2 3">
    <name type="scientific">Ricinus communis</name>
    <name type="common">Castor bean</name>
    <dbReference type="NCBI Taxonomy" id="3988"/>
    <lineage>
        <taxon>Eukaryota</taxon>
        <taxon>Viridiplantae</taxon>
        <taxon>Streptophyta</taxon>
        <taxon>Embryophyta</taxon>
        <taxon>Tracheophyta</taxon>
        <taxon>Spermatophyta</taxon>
        <taxon>Magnoliopsida</taxon>
        <taxon>eudicotyledons</taxon>
        <taxon>Gunneridae</taxon>
        <taxon>Pentapetalae</taxon>
        <taxon>rosids</taxon>
        <taxon>fabids</taxon>
        <taxon>Malpighiales</taxon>
        <taxon>Euphorbiaceae</taxon>
        <taxon>Acalyphoideae</taxon>
        <taxon>Acalypheae</taxon>
        <taxon>Ricinus</taxon>
    </lineage>
</organism>
<reference evidence="3" key="1">
    <citation type="journal article" date="2010" name="Nat. Biotechnol.">
        <title>Draft genome sequence of the oilseed species Ricinus communis.</title>
        <authorList>
            <person name="Chan A.P."/>
            <person name="Crabtree J."/>
            <person name="Zhao Q."/>
            <person name="Lorenzi H."/>
            <person name="Orvis J."/>
            <person name="Puiu D."/>
            <person name="Melake-Berhan A."/>
            <person name="Jones K.M."/>
            <person name="Redman J."/>
            <person name="Chen G."/>
            <person name="Cahoon E.B."/>
            <person name="Gedil M."/>
            <person name="Stanke M."/>
            <person name="Haas B.J."/>
            <person name="Wortman J.R."/>
            <person name="Fraser-Liggett C.M."/>
            <person name="Ravel J."/>
            <person name="Rabinowicz P.D."/>
        </authorList>
    </citation>
    <scope>NUCLEOTIDE SEQUENCE [LARGE SCALE GENOMIC DNA]</scope>
    <source>
        <strain evidence="3">cv. Hale</strain>
    </source>
</reference>
<evidence type="ECO:0000313" key="2">
    <source>
        <dbReference type="EMBL" id="EEF23860.1"/>
    </source>
</evidence>
<proteinExistence type="predicted"/>
<feature type="compositionally biased region" description="Basic and acidic residues" evidence="1">
    <location>
        <begin position="52"/>
        <end position="65"/>
    </location>
</feature>
<feature type="region of interest" description="Disordered" evidence="1">
    <location>
        <begin position="1"/>
        <end position="20"/>
    </location>
</feature>
<feature type="region of interest" description="Disordered" evidence="1">
    <location>
        <begin position="150"/>
        <end position="181"/>
    </location>
</feature>
<name>B9TJV3_RICCO</name>
<dbReference type="AlphaFoldDB" id="B9TJV3"/>
<feature type="region of interest" description="Disordered" evidence="1">
    <location>
        <begin position="27"/>
        <end position="136"/>
    </location>
</feature>
<dbReference type="Proteomes" id="UP000008311">
    <property type="component" value="Unassembled WGS sequence"/>
</dbReference>
<dbReference type="EMBL" id="EQ984402">
    <property type="protein sequence ID" value="EEF23860.1"/>
    <property type="molecule type" value="Genomic_DNA"/>
</dbReference>